<keyword evidence="11 18" id="KW-1133">Transmembrane helix</keyword>
<reference evidence="20" key="1">
    <citation type="submission" date="2015-03" db="EMBL/GenBank/DDBJ databases">
        <title>Mitochondrial variation in chaetognaths.</title>
        <authorList>
            <person name="Marletaz F."/>
            <person name="Le Parco Y."/>
            <person name="Liu S."/>
            <person name="Peijnenburg K."/>
        </authorList>
    </citation>
    <scope>NUCLEOTIDE SEQUENCE</scope>
    <source>
        <strain evidence="20">SOR-9</strain>
    </source>
</reference>
<name>A0A141CKF0_9BILA</name>
<dbReference type="PANTHER" id="PTHR46552:SF1">
    <property type="entry name" value="NADH-UBIQUINONE OXIDOREDUCTASE CHAIN 2"/>
    <property type="match status" value="1"/>
</dbReference>
<feature type="transmembrane region" description="Helical" evidence="18">
    <location>
        <begin position="173"/>
        <end position="192"/>
    </location>
</feature>
<keyword evidence="7 18" id="KW-0812">Transmembrane</keyword>
<dbReference type="GO" id="GO:0006120">
    <property type="term" value="P:mitochondrial electron transport, NADH to ubiquinone"/>
    <property type="evidence" value="ECO:0007669"/>
    <property type="project" value="TreeGrafter"/>
</dbReference>
<dbReference type="PANTHER" id="PTHR46552">
    <property type="entry name" value="NADH-UBIQUINONE OXIDOREDUCTASE CHAIN 2"/>
    <property type="match status" value="1"/>
</dbReference>
<evidence type="ECO:0000256" key="14">
    <source>
        <dbReference type="ARBA" id="ARBA00023128"/>
    </source>
</evidence>
<feature type="transmembrane region" description="Helical" evidence="18">
    <location>
        <begin position="199"/>
        <end position="216"/>
    </location>
</feature>
<feature type="transmembrane region" description="Helical" evidence="18">
    <location>
        <begin position="222"/>
        <end position="245"/>
    </location>
</feature>
<keyword evidence="9" id="KW-1278">Translocase</keyword>
<feature type="transmembrane region" description="Helical" evidence="18">
    <location>
        <begin position="86"/>
        <end position="108"/>
    </location>
</feature>
<comment type="catalytic activity">
    <reaction evidence="17">
        <text>a ubiquinone + NADH + 5 H(+)(in) = a ubiquinol + NAD(+) + 4 H(+)(out)</text>
        <dbReference type="Rhea" id="RHEA:29091"/>
        <dbReference type="Rhea" id="RHEA-COMP:9565"/>
        <dbReference type="Rhea" id="RHEA-COMP:9566"/>
        <dbReference type="ChEBI" id="CHEBI:15378"/>
        <dbReference type="ChEBI" id="CHEBI:16389"/>
        <dbReference type="ChEBI" id="CHEBI:17976"/>
        <dbReference type="ChEBI" id="CHEBI:57540"/>
        <dbReference type="ChEBI" id="CHEBI:57945"/>
        <dbReference type="EC" id="7.1.1.2"/>
    </reaction>
</comment>
<keyword evidence="5" id="KW-0813">Transport</keyword>
<dbReference type="Pfam" id="PF00361">
    <property type="entry name" value="Proton_antipo_M"/>
    <property type="match status" value="1"/>
</dbReference>
<keyword evidence="13" id="KW-0830">Ubiquinone</keyword>
<proteinExistence type="inferred from homology"/>
<geneLocation type="mitochondrion" evidence="20"/>
<dbReference type="GO" id="GO:0005743">
    <property type="term" value="C:mitochondrial inner membrane"/>
    <property type="evidence" value="ECO:0007669"/>
    <property type="project" value="UniProtKB-SubCell"/>
</dbReference>
<feature type="domain" description="NADH:quinone oxidoreductase/Mrp antiporter transmembrane" evidence="19">
    <location>
        <begin position="68"/>
        <end position="185"/>
    </location>
</feature>
<evidence type="ECO:0000256" key="4">
    <source>
        <dbReference type="ARBA" id="ARBA00021008"/>
    </source>
</evidence>
<keyword evidence="15 18" id="KW-0472">Membrane</keyword>
<protein>
    <recommendedName>
        <fullName evidence="4">NADH-ubiquinone oxidoreductase chain 2</fullName>
        <ecNumber evidence="3">7.1.1.2</ecNumber>
    </recommendedName>
    <alternativeName>
        <fullName evidence="16">NADH dehydrogenase subunit 2</fullName>
    </alternativeName>
</protein>
<keyword evidence="12" id="KW-0520">NAD</keyword>
<dbReference type="InterPro" id="IPR050175">
    <property type="entry name" value="Complex_I_Subunit_2"/>
</dbReference>
<feature type="transmembrane region" description="Helical" evidence="18">
    <location>
        <begin position="128"/>
        <end position="153"/>
    </location>
</feature>
<dbReference type="InterPro" id="IPR001750">
    <property type="entry name" value="ND/Mrp_TM"/>
</dbReference>
<gene>
    <name evidence="20" type="primary">NADH2</name>
</gene>
<evidence type="ECO:0000256" key="13">
    <source>
        <dbReference type="ARBA" id="ARBA00023075"/>
    </source>
</evidence>
<organism evidence="20">
    <name type="scientific">Spadella cephaloptera</name>
    <dbReference type="NCBI Taxonomy" id="52888"/>
    <lineage>
        <taxon>Eukaryota</taxon>
        <taxon>Metazoa</taxon>
        <taxon>Spiralia</taxon>
        <taxon>Gnathifera</taxon>
        <taxon>Chaetognatha</taxon>
        <taxon>Sagittoidea</taxon>
        <taxon>Phragmophora</taxon>
        <taxon>Spadellidae</taxon>
        <taxon>Spadella</taxon>
    </lineage>
</organism>
<evidence type="ECO:0000256" key="12">
    <source>
        <dbReference type="ARBA" id="ARBA00023027"/>
    </source>
</evidence>
<evidence type="ECO:0000259" key="19">
    <source>
        <dbReference type="Pfam" id="PF00361"/>
    </source>
</evidence>
<keyword evidence="14 20" id="KW-0496">Mitochondrion</keyword>
<keyword evidence="10" id="KW-0249">Electron transport</keyword>
<keyword evidence="6" id="KW-0679">Respiratory chain</keyword>
<evidence type="ECO:0000256" key="3">
    <source>
        <dbReference type="ARBA" id="ARBA00012944"/>
    </source>
</evidence>
<evidence type="ECO:0000256" key="5">
    <source>
        <dbReference type="ARBA" id="ARBA00022448"/>
    </source>
</evidence>
<evidence type="ECO:0000256" key="15">
    <source>
        <dbReference type="ARBA" id="ARBA00023136"/>
    </source>
</evidence>
<keyword evidence="8" id="KW-0999">Mitochondrion inner membrane</keyword>
<evidence type="ECO:0000256" key="9">
    <source>
        <dbReference type="ARBA" id="ARBA00022967"/>
    </source>
</evidence>
<evidence type="ECO:0000256" key="18">
    <source>
        <dbReference type="SAM" id="Phobius"/>
    </source>
</evidence>
<evidence type="ECO:0000256" key="17">
    <source>
        <dbReference type="ARBA" id="ARBA00049551"/>
    </source>
</evidence>
<evidence type="ECO:0000256" key="7">
    <source>
        <dbReference type="ARBA" id="ARBA00022692"/>
    </source>
</evidence>
<dbReference type="GO" id="GO:0008137">
    <property type="term" value="F:NADH dehydrogenase (ubiquinone) activity"/>
    <property type="evidence" value="ECO:0007669"/>
    <property type="project" value="UniProtKB-EC"/>
</dbReference>
<accession>A0A141CKF0</accession>
<evidence type="ECO:0000256" key="10">
    <source>
        <dbReference type="ARBA" id="ARBA00022982"/>
    </source>
</evidence>
<evidence type="ECO:0000256" key="1">
    <source>
        <dbReference type="ARBA" id="ARBA00004448"/>
    </source>
</evidence>
<dbReference type="AlphaFoldDB" id="A0A141CKF0"/>
<sequence>MIMGMLLGLLCAISGQNWMLIWLGLETNLMSFLMLISQNLTSKKKLSLYFVVQSFGSLLILAGGVLQNSVSSSLITIGLAVKLGLIPVHFWIMPVISSLLSYELSMFLTMQKIGPLTLLFSVNNSKLLFTLLVMNAVMGGIMVLSCTLFQHMVMFSGMVHVSWLLGSVGNSMFWEYMGVYMLILTVMVYCWSNNYFMSMSWNLLNLGGLPPFWGFWVKLKPLMILNMISIPVLLSASMMTLYAYIRLLLSSLAISKIYTKEDFNMLTFIILFPH</sequence>
<feature type="transmembrane region" description="Helical" evidence="18">
    <location>
        <begin position="6"/>
        <end position="25"/>
    </location>
</feature>
<dbReference type="EC" id="7.1.1.2" evidence="3"/>
<dbReference type="EMBL" id="KP899751">
    <property type="protein sequence ID" value="AKS03996.1"/>
    <property type="molecule type" value="Genomic_DNA"/>
</dbReference>
<evidence type="ECO:0000256" key="2">
    <source>
        <dbReference type="ARBA" id="ARBA00007012"/>
    </source>
</evidence>
<evidence type="ECO:0000256" key="6">
    <source>
        <dbReference type="ARBA" id="ARBA00022660"/>
    </source>
</evidence>
<evidence type="ECO:0000313" key="20">
    <source>
        <dbReference type="EMBL" id="AKS03996.1"/>
    </source>
</evidence>
<evidence type="ECO:0000256" key="8">
    <source>
        <dbReference type="ARBA" id="ARBA00022792"/>
    </source>
</evidence>
<comment type="similarity">
    <text evidence="2">Belongs to the complex I subunit 2 family.</text>
</comment>
<evidence type="ECO:0000256" key="11">
    <source>
        <dbReference type="ARBA" id="ARBA00022989"/>
    </source>
</evidence>
<comment type="subcellular location">
    <subcellularLocation>
        <location evidence="1">Mitochondrion inner membrane</location>
        <topology evidence="1">Multi-pass membrane protein</topology>
    </subcellularLocation>
</comment>
<evidence type="ECO:0000256" key="16">
    <source>
        <dbReference type="ARBA" id="ARBA00031028"/>
    </source>
</evidence>
<feature type="transmembrane region" description="Helical" evidence="18">
    <location>
        <begin position="46"/>
        <end position="66"/>
    </location>
</feature>